<dbReference type="Proteomes" id="UP001281614">
    <property type="component" value="Unassembled WGS sequence"/>
</dbReference>
<name>A0AAE0DGZ8_COLKA</name>
<feature type="transmembrane region" description="Helical" evidence="1">
    <location>
        <begin position="100"/>
        <end position="121"/>
    </location>
</feature>
<sequence>MADIMSCSELRILKNFGKYILAVETETNFTDEFLLSCKEDICGAIWGDTNSDISEIGASIGYAVELALGFSLATVVLLIRQRQGRRWEFFQIITKKGLEAFFEFAVYFAIAVELATTVMLVNTDFGINAAAFEANEAQTALAIAVICVIPLVYPIALLPTRMFHLESATQKAMNGKSEQEYRRQNFRLLLFCLVIVLFFYPFLSQCIHNWGPLRVGEGAGKDGSTLITHDEWPRIQKMCFGHVGRLTDAEYWLLATCEIIASLLIFFFTLWHAMGVGLQRWKDEEKFHGKEGKGTIMLSRTRNVLQRVWHGHRIMLLFLPVVLGGVLLWCIFRLRNIQEAAAVRLGIDYSGNDWGFGQIVSIIIFAPVVADMGFAAWTSWSLLGRDEYDAVSTQGSL</sequence>
<dbReference type="EMBL" id="VYYT01000001">
    <property type="protein sequence ID" value="KAK2780419.1"/>
    <property type="molecule type" value="Genomic_DNA"/>
</dbReference>
<keyword evidence="1" id="KW-0472">Membrane</keyword>
<accession>A0AAE0DGZ8</accession>
<reference evidence="2" key="1">
    <citation type="submission" date="2023-02" db="EMBL/GenBank/DDBJ databases">
        <title>Colletotrichum kahawae CIFC_Que2 genome sequencing and assembly.</title>
        <authorList>
            <person name="Baroncelli R."/>
        </authorList>
    </citation>
    <scope>NUCLEOTIDE SEQUENCE</scope>
    <source>
        <strain evidence="2">CIFC_Que2</strain>
    </source>
</reference>
<feature type="transmembrane region" description="Helical" evidence="1">
    <location>
        <begin position="60"/>
        <end position="79"/>
    </location>
</feature>
<keyword evidence="1" id="KW-1133">Transmembrane helix</keyword>
<gene>
    <name evidence="2" type="ORF">CKAH01_00363</name>
</gene>
<dbReference type="AlphaFoldDB" id="A0AAE0DGZ8"/>
<feature type="transmembrane region" description="Helical" evidence="1">
    <location>
        <begin position="141"/>
        <end position="164"/>
    </location>
</feature>
<evidence type="ECO:0000313" key="2">
    <source>
        <dbReference type="EMBL" id="KAK2780419.1"/>
    </source>
</evidence>
<evidence type="ECO:0000313" key="3">
    <source>
        <dbReference type="Proteomes" id="UP001281614"/>
    </source>
</evidence>
<feature type="transmembrane region" description="Helical" evidence="1">
    <location>
        <begin position="354"/>
        <end position="377"/>
    </location>
</feature>
<keyword evidence="3" id="KW-1185">Reference proteome</keyword>
<organism evidence="2 3">
    <name type="scientific">Colletotrichum kahawae</name>
    <name type="common">Coffee berry disease fungus</name>
    <dbReference type="NCBI Taxonomy" id="34407"/>
    <lineage>
        <taxon>Eukaryota</taxon>
        <taxon>Fungi</taxon>
        <taxon>Dikarya</taxon>
        <taxon>Ascomycota</taxon>
        <taxon>Pezizomycotina</taxon>
        <taxon>Sordariomycetes</taxon>
        <taxon>Hypocreomycetidae</taxon>
        <taxon>Glomerellales</taxon>
        <taxon>Glomerellaceae</taxon>
        <taxon>Colletotrichum</taxon>
        <taxon>Colletotrichum gloeosporioides species complex</taxon>
    </lineage>
</organism>
<proteinExistence type="predicted"/>
<comment type="caution">
    <text evidence="2">The sequence shown here is derived from an EMBL/GenBank/DDBJ whole genome shotgun (WGS) entry which is preliminary data.</text>
</comment>
<feature type="transmembrane region" description="Helical" evidence="1">
    <location>
        <begin position="185"/>
        <end position="203"/>
    </location>
</feature>
<protein>
    <submittedName>
        <fullName evidence="2">Uncharacterized protein</fullName>
    </submittedName>
</protein>
<keyword evidence="1" id="KW-0812">Transmembrane</keyword>
<feature type="transmembrane region" description="Helical" evidence="1">
    <location>
        <begin position="251"/>
        <end position="271"/>
    </location>
</feature>
<evidence type="ECO:0000256" key="1">
    <source>
        <dbReference type="SAM" id="Phobius"/>
    </source>
</evidence>
<feature type="transmembrane region" description="Helical" evidence="1">
    <location>
        <begin position="314"/>
        <end position="334"/>
    </location>
</feature>